<keyword evidence="3" id="KW-1185">Reference proteome</keyword>
<dbReference type="Proteomes" id="UP001204833">
    <property type="component" value="Unassembled WGS sequence"/>
</dbReference>
<sequence length="253" mass="27678">MITRLTNSFKPLLKATSTTLASSTASVGSNGSRISPSLTMYHNNTSILSHNLLKQLTSYSILPCTQDKIYQQGGHGGSNKTGKGIKSFNSKGSGGNKLSEANQKFYLDVKENMGLTRDDHKFIIEQCLDIHPDNTRVIIQSVSNVDFKKLSKQDKFDIVEQLQDYDKFLSTLTNNQDVEASSQGVLRAMPLIIDYKHKLLANDDVSFNRIMANYLSCGIQSVARSGNNLSSNVGDGERNVSSYTSRGSPGVVA</sequence>
<protein>
    <submittedName>
        <fullName evidence="2">Uncharacterized protein</fullName>
    </submittedName>
</protein>
<gene>
    <name evidence="2" type="ORF">KGF57_000819</name>
</gene>
<dbReference type="RefSeq" id="XP_051610593.1">
    <property type="nucleotide sequence ID" value="XM_051755327.1"/>
</dbReference>
<feature type="region of interest" description="Disordered" evidence="1">
    <location>
        <begin position="73"/>
        <end position="96"/>
    </location>
</feature>
<reference evidence="2 3" key="1">
    <citation type="journal article" date="2022" name="DNA Res.">
        <title>Genome analysis of five recently described species of the CUG-Ser clade uncovers Candida theae as a new hybrid lineage with pathogenic potential in the Candida parapsilosis species complex.</title>
        <authorList>
            <person name="Mixao V."/>
            <person name="Del Olmo V."/>
            <person name="Hegedusova E."/>
            <person name="Saus E."/>
            <person name="Pryszcz L."/>
            <person name="Cillingova A."/>
            <person name="Nosek J."/>
            <person name="Gabaldon T."/>
        </authorList>
    </citation>
    <scope>NUCLEOTIDE SEQUENCE [LARGE SCALE GENOMIC DNA]</scope>
    <source>
        <strain evidence="2 3">CBS 12239</strain>
    </source>
</reference>
<accession>A0AAD5G0E0</accession>
<proteinExistence type="predicted"/>
<evidence type="ECO:0000256" key="1">
    <source>
        <dbReference type="SAM" id="MobiDB-lite"/>
    </source>
</evidence>
<dbReference type="Gene3D" id="3.40.30.10">
    <property type="entry name" value="Glutaredoxin"/>
    <property type="match status" value="1"/>
</dbReference>
<comment type="caution">
    <text evidence="2">The sequence shown here is derived from an EMBL/GenBank/DDBJ whole genome shotgun (WGS) entry which is preliminary data.</text>
</comment>
<evidence type="ECO:0000313" key="3">
    <source>
        <dbReference type="Proteomes" id="UP001204833"/>
    </source>
</evidence>
<dbReference type="EMBL" id="JAIHNG010000046">
    <property type="protein sequence ID" value="KAI5965026.1"/>
    <property type="molecule type" value="Genomic_DNA"/>
</dbReference>
<dbReference type="GeneID" id="76148878"/>
<dbReference type="AlphaFoldDB" id="A0AAD5G0E0"/>
<organism evidence="2 3">
    <name type="scientific">Candida theae</name>
    <dbReference type="NCBI Taxonomy" id="1198502"/>
    <lineage>
        <taxon>Eukaryota</taxon>
        <taxon>Fungi</taxon>
        <taxon>Dikarya</taxon>
        <taxon>Ascomycota</taxon>
        <taxon>Saccharomycotina</taxon>
        <taxon>Pichiomycetes</taxon>
        <taxon>Debaryomycetaceae</taxon>
        <taxon>Candida/Lodderomyces clade</taxon>
        <taxon>Candida</taxon>
    </lineage>
</organism>
<feature type="region of interest" description="Disordered" evidence="1">
    <location>
        <begin position="230"/>
        <end position="253"/>
    </location>
</feature>
<feature type="compositionally biased region" description="Polar residues" evidence="1">
    <location>
        <begin position="230"/>
        <end position="247"/>
    </location>
</feature>
<name>A0AAD5G0E0_9ASCO</name>
<evidence type="ECO:0000313" key="2">
    <source>
        <dbReference type="EMBL" id="KAI5965026.1"/>
    </source>
</evidence>